<dbReference type="EMBL" id="MNPL01008846">
    <property type="protein sequence ID" value="OQR74028.1"/>
    <property type="molecule type" value="Genomic_DNA"/>
</dbReference>
<gene>
    <name evidence="2" type="ORF">BIW11_03474</name>
</gene>
<evidence type="ECO:0000313" key="3">
    <source>
        <dbReference type="Proteomes" id="UP000192247"/>
    </source>
</evidence>
<dbReference type="InterPro" id="IPR029033">
    <property type="entry name" value="His_PPase_superfam"/>
</dbReference>
<dbReference type="InterPro" id="IPR051021">
    <property type="entry name" value="Mito_Ser/Thr_phosphatase"/>
</dbReference>
<comment type="similarity">
    <text evidence="1">Belongs to the phosphoglycerate mutase family. BPG-dependent PGAM subfamily.</text>
</comment>
<dbReference type="GO" id="GO:0016791">
    <property type="term" value="F:phosphatase activity"/>
    <property type="evidence" value="ECO:0007669"/>
    <property type="project" value="UniProtKB-ARBA"/>
</dbReference>
<dbReference type="Gene3D" id="3.40.50.1240">
    <property type="entry name" value="Phosphoglycerate mutase-like"/>
    <property type="match status" value="1"/>
</dbReference>
<sequence length="311" mass="35556">MIEIDKVIDKAGNLWFDRRLHLGDYEYTEFEKHKCIVAIENLASLCRQRAAREQVRLCSRPLRWNVRCLRTRAARWDWPRCVGKCCGSEMAYVFDMPEAGGKDLGGAMRPGPSAESPLCDELIVKVEQQAPPKISSKAFLADYDLNGTEKWKNNWNGRQLVNSYGKADDLTYDVPQKSRHVFFVRHGEYSQAGANDLQHRLTEGGEQQARLLEKRRNQLGFRLPPEMANRTVHSDLLREGLPLFAKVHAPQGDKPTELFDDGARMDVTFREYFYCAKPTQSKRSGCRSPVTDELAELVAALQTPFEQKCIF</sequence>
<organism evidence="2 3">
    <name type="scientific">Tropilaelaps mercedesae</name>
    <dbReference type="NCBI Taxonomy" id="418985"/>
    <lineage>
        <taxon>Eukaryota</taxon>
        <taxon>Metazoa</taxon>
        <taxon>Ecdysozoa</taxon>
        <taxon>Arthropoda</taxon>
        <taxon>Chelicerata</taxon>
        <taxon>Arachnida</taxon>
        <taxon>Acari</taxon>
        <taxon>Parasitiformes</taxon>
        <taxon>Mesostigmata</taxon>
        <taxon>Gamasina</taxon>
        <taxon>Dermanyssoidea</taxon>
        <taxon>Laelapidae</taxon>
        <taxon>Tropilaelaps</taxon>
    </lineage>
</organism>
<dbReference type="InParanoid" id="A0A1V9XL06"/>
<keyword evidence="3" id="KW-1185">Reference proteome</keyword>
<dbReference type="Proteomes" id="UP000192247">
    <property type="component" value="Unassembled WGS sequence"/>
</dbReference>
<evidence type="ECO:0000256" key="1">
    <source>
        <dbReference type="ARBA" id="ARBA00006717"/>
    </source>
</evidence>
<protein>
    <submittedName>
        <fullName evidence="2">Serine/threonine-protein phosphatase pgam5-like</fullName>
    </submittedName>
</protein>
<evidence type="ECO:0000313" key="2">
    <source>
        <dbReference type="EMBL" id="OQR74028.1"/>
    </source>
</evidence>
<name>A0A1V9XL06_9ACAR</name>
<dbReference type="PANTHER" id="PTHR20935">
    <property type="entry name" value="PHOSPHOGLYCERATE MUTASE-RELATED"/>
    <property type="match status" value="1"/>
</dbReference>
<accession>A0A1V9XL06</accession>
<reference evidence="2 3" key="1">
    <citation type="journal article" date="2017" name="Gigascience">
        <title>Draft genome of the honey bee ectoparasitic mite, Tropilaelaps mercedesae, is shaped by the parasitic life history.</title>
        <authorList>
            <person name="Dong X."/>
            <person name="Armstrong S.D."/>
            <person name="Xia D."/>
            <person name="Makepeace B.L."/>
            <person name="Darby A.C."/>
            <person name="Kadowaki T."/>
        </authorList>
    </citation>
    <scope>NUCLEOTIDE SEQUENCE [LARGE SCALE GENOMIC DNA]</scope>
    <source>
        <strain evidence="2">Wuxi-XJTLU</strain>
    </source>
</reference>
<comment type="caution">
    <text evidence="2">The sequence shown here is derived from an EMBL/GenBank/DDBJ whole genome shotgun (WGS) entry which is preliminary data.</text>
</comment>
<dbReference type="AlphaFoldDB" id="A0A1V9XL06"/>
<dbReference type="STRING" id="418985.A0A1V9XL06"/>
<proteinExistence type="inferred from homology"/>
<dbReference type="PANTHER" id="PTHR20935:SF0">
    <property type="entry name" value="SERINE_THREONINE-PROTEIN PHOSPHATASE PGAM5, MITOCHONDRIAL"/>
    <property type="match status" value="1"/>
</dbReference>